<comment type="subunit">
    <text evidence="3">Homodimer.</text>
</comment>
<dbReference type="PANTHER" id="PTHR11879">
    <property type="entry name" value="ASPARTATE AMINOTRANSFERASE"/>
    <property type="match status" value="1"/>
</dbReference>
<name>A0A433XB06_9HYPH</name>
<keyword evidence="4 9" id="KW-0032">Aminotransferase</keyword>
<organism evidence="9 10">
    <name type="scientific">Arsenicitalea aurantiaca</name>
    <dbReference type="NCBI Taxonomy" id="1783274"/>
    <lineage>
        <taxon>Bacteria</taxon>
        <taxon>Pseudomonadati</taxon>
        <taxon>Pseudomonadota</taxon>
        <taxon>Alphaproteobacteria</taxon>
        <taxon>Hyphomicrobiales</taxon>
        <taxon>Devosiaceae</taxon>
        <taxon>Arsenicitalea</taxon>
    </lineage>
</organism>
<dbReference type="InterPro" id="IPR004839">
    <property type="entry name" value="Aminotransferase_I/II_large"/>
</dbReference>
<dbReference type="RefSeq" id="WP_127188480.1">
    <property type="nucleotide sequence ID" value="NZ_RZNJ01000003.1"/>
</dbReference>
<dbReference type="InterPro" id="IPR000796">
    <property type="entry name" value="Asp_trans"/>
</dbReference>
<gene>
    <name evidence="9" type="ORF">EMQ25_10255</name>
</gene>
<dbReference type="GO" id="GO:0005829">
    <property type="term" value="C:cytosol"/>
    <property type="evidence" value="ECO:0007669"/>
    <property type="project" value="TreeGrafter"/>
</dbReference>
<dbReference type="InterPro" id="IPR015421">
    <property type="entry name" value="PyrdxlP-dep_Trfase_major"/>
</dbReference>
<evidence type="ECO:0000256" key="5">
    <source>
        <dbReference type="ARBA" id="ARBA00022679"/>
    </source>
</evidence>
<dbReference type="InterPro" id="IPR015422">
    <property type="entry name" value="PyrdxlP-dep_Trfase_small"/>
</dbReference>
<dbReference type="EMBL" id="RZNJ01000003">
    <property type="protein sequence ID" value="RUT31234.1"/>
    <property type="molecule type" value="Genomic_DNA"/>
</dbReference>
<dbReference type="GO" id="GO:0042802">
    <property type="term" value="F:identical protein binding"/>
    <property type="evidence" value="ECO:0007669"/>
    <property type="project" value="TreeGrafter"/>
</dbReference>
<dbReference type="Proteomes" id="UP000281547">
    <property type="component" value="Unassembled WGS sequence"/>
</dbReference>
<comment type="similarity">
    <text evidence="2">Belongs to the class-I pyridoxal-phosphate-dependent aminotransferase family.</text>
</comment>
<dbReference type="PRINTS" id="PR00799">
    <property type="entry name" value="TRANSAMINASE"/>
</dbReference>
<proteinExistence type="inferred from homology"/>
<dbReference type="CDD" id="cd00609">
    <property type="entry name" value="AAT_like"/>
    <property type="match status" value="1"/>
</dbReference>
<dbReference type="Gene3D" id="3.90.1150.10">
    <property type="entry name" value="Aspartate Aminotransferase, domain 1"/>
    <property type="match status" value="1"/>
</dbReference>
<dbReference type="GO" id="GO:0030170">
    <property type="term" value="F:pyridoxal phosphate binding"/>
    <property type="evidence" value="ECO:0007669"/>
    <property type="project" value="InterPro"/>
</dbReference>
<sequence>MFETLHKATLDKIFVLMAEYAADPRSEKIDLGVGVYKDETGNTPIMSAVRKAEARIHENARTKTYVGVSGNRGFCNAIVDLVLADSVDRSRVRTAQGPGGTGALWILIQLLNRAKPGARVMISDPSWPNHWPMMELAGLTPEHYPYFDPKTRAVDFDAMLATLDTLGPDDIVLLHACCHNPTGANLTEAQWDQVAASLARTGAFPLLDLAYLGFGDGLEADAYAARKLASSVPEMMIAFSGSKNFGLYRERAGCAIAIARDEAGADIVGSQMSNVIRASFSQPPDHGAEIIRVILEDPALRAEWEAELAQMRERMKRLRVKLAEAIRKQSNATDYDFIAEHSGMFSLLGLERDVVERLKTEDGVYMINDSRINVAGIPEDRVDALASHLLAATRQSA</sequence>
<comment type="cofactor">
    <cofactor evidence="1">
        <name>pyridoxal 5'-phosphate</name>
        <dbReference type="ChEBI" id="CHEBI:597326"/>
    </cofactor>
</comment>
<protein>
    <submittedName>
        <fullName evidence="9">Aspartate/tyrosine/aromatic aminotransferase</fullName>
    </submittedName>
</protein>
<dbReference type="GO" id="GO:0004838">
    <property type="term" value="F:L-tyrosine-2-oxoglutarate transaminase activity"/>
    <property type="evidence" value="ECO:0007669"/>
    <property type="project" value="TreeGrafter"/>
</dbReference>
<evidence type="ECO:0000256" key="1">
    <source>
        <dbReference type="ARBA" id="ARBA00001933"/>
    </source>
</evidence>
<feature type="domain" description="Aminotransferase class I/classII large" evidence="8">
    <location>
        <begin position="27"/>
        <end position="389"/>
    </location>
</feature>
<keyword evidence="7" id="KW-0175">Coiled coil</keyword>
<evidence type="ECO:0000256" key="3">
    <source>
        <dbReference type="ARBA" id="ARBA00011738"/>
    </source>
</evidence>
<dbReference type="PANTHER" id="PTHR11879:SF22">
    <property type="entry name" value="ASPARTATE AMINOTRANSFERASE, MITOCHONDRIAL"/>
    <property type="match status" value="1"/>
</dbReference>
<evidence type="ECO:0000256" key="6">
    <source>
        <dbReference type="ARBA" id="ARBA00022898"/>
    </source>
</evidence>
<dbReference type="OrthoDB" id="9766445at2"/>
<dbReference type="SUPFAM" id="SSF53383">
    <property type="entry name" value="PLP-dependent transferases"/>
    <property type="match status" value="1"/>
</dbReference>
<evidence type="ECO:0000313" key="9">
    <source>
        <dbReference type="EMBL" id="RUT31234.1"/>
    </source>
</evidence>
<accession>A0A433XB06</accession>
<dbReference type="GO" id="GO:0004069">
    <property type="term" value="F:L-aspartate:2-oxoglutarate aminotransferase activity"/>
    <property type="evidence" value="ECO:0007669"/>
    <property type="project" value="TreeGrafter"/>
</dbReference>
<dbReference type="Gene3D" id="3.40.640.10">
    <property type="entry name" value="Type I PLP-dependent aspartate aminotransferase-like (Major domain)"/>
    <property type="match status" value="1"/>
</dbReference>
<evidence type="ECO:0000256" key="2">
    <source>
        <dbReference type="ARBA" id="ARBA00007441"/>
    </source>
</evidence>
<keyword evidence="10" id="KW-1185">Reference proteome</keyword>
<keyword evidence="6" id="KW-0663">Pyridoxal phosphate</keyword>
<dbReference type="InterPro" id="IPR015424">
    <property type="entry name" value="PyrdxlP-dep_Trfase"/>
</dbReference>
<keyword evidence="5 9" id="KW-0808">Transferase</keyword>
<evidence type="ECO:0000313" key="10">
    <source>
        <dbReference type="Proteomes" id="UP000281547"/>
    </source>
</evidence>
<dbReference type="Pfam" id="PF00155">
    <property type="entry name" value="Aminotran_1_2"/>
    <property type="match status" value="1"/>
</dbReference>
<comment type="caution">
    <text evidence="9">The sequence shown here is derived from an EMBL/GenBank/DDBJ whole genome shotgun (WGS) entry which is preliminary data.</text>
</comment>
<feature type="coiled-coil region" evidence="7">
    <location>
        <begin position="301"/>
        <end position="328"/>
    </location>
</feature>
<evidence type="ECO:0000256" key="7">
    <source>
        <dbReference type="SAM" id="Coils"/>
    </source>
</evidence>
<evidence type="ECO:0000259" key="8">
    <source>
        <dbReference type="Pfam" id="PF00155"/>
    </source>
</evidence>
<evidence type="ECO:0000256" key="4">
    <source>
        <dbReference type="ARBA" id="ARBA00022576"/>
    </source>
</evidence>
<reference evidence="9 10" key="1">
    <citation type="journal article" date="2016" name="Int. J. Syst. Evol. Microbiol.">
        <title>Arsenicitalea aurantiaca gen. nov., sp. nov., a new member of the family Hyphomicrobiaceae, isolated from high-arsenic sediment.</title>
        <authorList>
            <person name="Mu Y."/>
            <person name="Zhou L."/>
            <person name="Zeng X.C."/>
            <person name="Liu L."/>
            <person name="Pan Y."/>
            <person name="Chen X."/>
            <person name="Wang J."/>
            <person name="Li S."/>
            <person name="Li W.J."/>
            <person name="Wang Y."/>
        </authorList>
    </citation>
    <scope>NUCLEOTIDE SEQUENCE [LARGE SCALE GENOMIC DNA]</scope>
    <source>
        <strain evidence="9 10">42-50</strain>
    </source>
</reference>
<dbReference type="AlphaFoldDB" id="A0A433XB06"/>
<dbReference type="NCBIfam" id="NF006719">
    <property type="entry name" value="PRK09257.1"/>
    <property type="match status" value="1"/>
</dbReference>
<dbReference type="GO" id="GO:0033585">
    <property type="term" value="P:L-phenylalanine biosynthetic process from chorismate via phenylpyruvate"/>
    <property type="evidence" value="ECO:0007669"/>
    <property type="project" value="TreeGrafter"/>
</dbReference>